<dbReference type="RefSeq" id="YP_009221440.1">
    <property type="nucleotide sequence ID" value="NC_029045.1"/>
</dbReference>
<accession>A0A0N7C9Y0</accession>
<name>A0A0N7C9Y0_9CAUD</name>
<evidence type="ECO:0000313" key="1">
    <source>
        <dbReference type="EMBL" id="AKJ73941.1"/>
    </source>
</evidence>
<dbReference type="KEGG" id="vg:26684488"/>
<proteinExistence type="predicted"/>
<organism evidence="1 2">
    <name type="scientific">Salmonella phage 37</name>
    <dbReference type="NCBI Taxonomy" id="1654890"/>
    <lineage>
        <taxon>Viruses</taxon>
        <taxon>Duplodnaviria</taxon>
        <taxon>Heunggongvirae</taxon>
        <taxon>Uroviricota</taxon>
        <taxon>Caudoviricetes</taxon>
        <taxon>Casjensviridae</taxon>
        <taxon>Chivirus</taxon>
        <taxon>Chivirus cv37</taxon>
    </lineage>
</organism>
<evidence type="ECO:0000313" key="2">
    <source>
        <dbReference type="Proteomes" id="UP000202449"/>
    </source>
</evidence>
<dbReference type="GeneID" id="26684488"/>
<dbReference type="Proteomes" id="UP000202449">
    <property type="component" value="Segment"/>
</dbReference>
<protein>
    <submittedName>
        <fullName evidence="1">Uncharacterized protein</fullName>
    </submittedName>
</protein>
<sequence>MKKIAALTLFVLIICGVLFVIGRVGAAIGCTTSASRPNYQPNTAL</sequence>
<keyword evidence="2" id="KW-1185">Reference proteome</keyword>
<gene>
    <name evidence="1" type="ORF">SP37_74</name>
</gene>
<dbReference type="EMBL" id="KR296691">
    <property type="protein sequence ID" value="AKJ73941.1"/>
    <property type="molecule type" value="Genomic_DNA"/>
</dbReference>
<dbReference type="OrthoDB" id="22823at10239"/>
<reference evidence="1 2" key="1">
    <citation type="journal article" date="2016" name="Virus Genes">
        <title>Genomic characterization of Salmonella bacteriophages isolated from India.</title>
        <authorList>
            <person name="Karpe Y.A."/>
            <person name="Kanade G.D."/>
            <person name="Pingale K.D."/>
            <person name="Arankalle V.A."/>
            <person name="Banerjee K."/>
        </authorList>
    </citation>
    <scope>NUCLEOTIDE SEQUENCE [LARGE SCALE GENOMIC DNA]</scope>
</reference>